<dbReference type="InterPro" id="IPR004883">
    <property type="entry name" value="LOB"/>
</dbReference>
<evidence type="ECO:0000256" key="1">
    <source>
        <dbReference type="ARBA" id="ARBA00005474"/>
    </source>
</evidence>
<dbReference type="PANTHER" id="PTHR31304">
    <property type="entry name" value="LOB DOMAIN-CONTAINING PROTEIN 38"/>
    <property type="match status" value="1"/>
</dbReference>
<reference evidence="4 5" key="1">
    <citation type="submission" date="2020-10" db="EMBL/GenBank/DDBJ databases">
        <title>Plant Genome Project.</title>
        <authorList>
            <person name="Zhang R.-G."/>
        </authorList>
    </citation>
    <scope>NUCLEOTIDE SEQUENCE [LARGE SCALE GENOMIC DNA]</scope>
    <source>
        <strain evidence="4">FAFU-HL-1</strain>
        <tissue evidence="4">Leaf</tissue>
    </source>
</reference>
<dbReference type="AlphaFoldDB" id="A0A835N1C9"/>
<sequence length="332" mass="37267">MKKTGESEDCPRKAPFPNKKKIGNKTPGFQQMYFTPKTPLLWKPLRLLHPTNPLPLNTPLHPPHTYPSLAIPVQSIPPLCKLESLITMRMSCNGCRVLRKGCSDNCILRPCLQWIKTPDSQANATLFLAKFYGRAGLINLIEAGHPKLRQAIFRSLLYEACGRIVNPVYGSVGMLWSGNWAQCQAAVDAVLKGSPIMPLPSTSEVPAPHLISSLNTYDIRHVSRDQEYSPGLTKVKNQTRFKRSIATRPNSQTEPKSRAKPVEWVFEPARDSCLRYLGKGNSYIKDEDSIFSVETVEGSLWSHLEQDRVFKFNGQSDENDVRLDLTLGLVPE</sequence>
<proteinExistence type="inferred from homology"/>
<keyword evidence="5" id="KW-1185">Reference proteome</keyword>
<comment type="caution">
    <text evidence="4">The sequence shown here is derived from an EMBL/GenBank/DDBJ whole genome shotgun (WGS) entry which is preliminary data.</text>
</comment>
<feature type="region of interest" description="Disordered" evidence="2">
    <location>
        <begin position="1"/>
        <end position="28"/>
    </location>
</feature>
<accession>A0A835N1C9</accession>
<comment type="similarity">
    <text evidence="1">Belongs to the LOB domain-containing protein family.</text>
</comment>
<dbReference type="EMBL" id="JADGMS010000008">
    <property type="protein sequence ID" value="KAF9677348.1"/>
    <property type="molecule type" value="Genomic_DNA"/>
</dbReference>
<organism evidence="4 5">
    <name type="scientific">Salix dunnii</name>
    <dbReference type="NCBI Taxonomy" id="1413687"/>
    <lineage>
        <taxon>Eukaryota</taxon>
        <taxon>Viridiplantae</taxon>
        <taxon>Streptophyta</taxon>
        <taxon>Embryophyta</taxon>
        <taxon>Tracheophyta</taxon>
        <taxon>Spermatophyta</taxon>
        <taxon>Magnoliopsida</taxon>
        <taxon>eudicotyledons</taxon>
        <taxon>Gunneridae</taxon>
        <taxon>Pentapetalae</taxon>
        <taxon>rosids</taxon>
        <taxon>fabids</taxon>
        <taxon>Malpighiales</taxon>
        <taxon>Salicaceae</taxon>
        <taxon>Saliceae</taxon>
        <taxon>Salix</taxon>
    </lineage>
</organism>
<feature type="compositionally biased region" description="Basic and acidic residues" evidence="2">
    <location>
        <begin position="1"/>
        <end position="12"/>
    </location>
</feature>
<feature type="domain" description="LOB" evidence="3">
    <location>
        <begin position="90"/>
        <end position="196"/>
    </location>
</feature>
<protein>
    <recommendedName>
        <fullName evidence="3">LOB domain-containing protein</fullName>
    </recommendedName>
</protein>
<dbReference type="PROSITE" id="PS50891">
    <property type="entry name" value="LOB"/>
    <property type="match status" value="1"/>
</dbReference>
<dbReference type="Proteomes" id="UP000657918">
    <property type="component" value="Chromosome 8"/>
</dbReference>
<evidence type="ECO:0000256" key="2">
    <source>
        <dbReference type="SAM" id="MobiDB-lite"/>
    </source>
</evidence>
<evidence type="ECO:0000313" key="4">
    <source>
        <dbReference type="EMBL" id="KAF9677348.1"/>
    </source>
</evidence>
<dbReference type="OrthoDB" id="1922547at2759"/>
<evidence type="ECO:0000259" key="3">
    <source>
        <dbReference type="PROSITE" id="PS50891"/>
    </source>
</evidence>
<dbReference type="PANTHER" id="PTHR31304:SF64">
    <property type="entry name" value="LOB DOMAIN-CONTAINING PROTEIN 42"/>
    <property type="match status" value="1"/>
</dbReference>
<gene>
    <name evidence="4" type="ORF">SADUNF_Sadunf08G0098400</name>
</gene>
<dbReference type="Pfam" id="PF03195">
    <property type="entry name" value="LOB"/>
    <property type="match status" value="1"/>
</dbReference>
<name>A0A835N1C9_9ROSI</name>
<evidence type="ECO:0000313" key="5">
    <source>
        <dbReference type="Proteomes" id="UP000657918"/>
    </source>
</evidence>
<dbReference type="GO" id="GO:0010468">
    <property type="term" value="P:regulation of gene expression"/>
    <property type="evidence" value="ECO:0007669"/>
    <property type="project" value="TreeGrafter"/>
</dbReference>